<gene>
    <name evidence="3" type="ORF">ERS852457_04174</name>
    <name evidence="4" type="ORF">LI282_15980</name>
</gene>
<dbReference type="RefSeq" id="WP_057251021.1">
    <property type="nucleotide sequence ID" value="NZ_CYZI01000058.1"/>
</dbReference>
<dbReference type="PANTHER" id="PTHR43000">
    <property type="entry name" value="DTDP-D-GLUCOSE 4,6-DEHYDRATASE-RELATED"/>
    <property type="match status" value="1"/>
</dbReference>
<dbReference type="SUPFAM" id="SSF51735">
    <property type="entry name" value="NAD(P)-binding Rossmann-fold domains"/>
    <property type="match status" value="1"/>
</dbReference>
<dbReference type="Pfam" id="PF01370">
    <property type="entry name" value="Epimerase"/>
    <property type="match status" value="1"/>
</dbReference>
<comment type="similarity">
    <text evidence="1">Belongs to the NAD(P)-dependent epimerase/dehydratase family.</text>
</comment>
<reference evidence="4" key="2">
    <citation type="submission" date="2021-10" db="EMBL/GenBank/DDBJ databases">
        <title>Collection of gut derived symbiotic bacterial strains cultured from healthy donors.</title>
        <authorList>
            <person name="Lin H."/>
            <person name="Littmann E."/>
            <person name="Kohout C."/>
            <person name="Pamer E.G."/>
        </authorList>
    </citation>
    <scope>NUCLEOTIDE SEQUENCE</scope>
    <source>
        <strain evidence="4">DFI.1.167</strain>
    </source>
</reference>
<dbReference type="AlphaFoldDB" id="A0A174NJB6"/>
<dbReference type="InterPro" id="IPR036291">
    <property type="entry name" value="NAD(P)-bd_dom_sf"/>
</dbReference>
<evidence type="ECO:0000256" key="1">
    <source>
        <dbReference type="ARBA" id="ARBA00007637"/>
    </source>
</evidence>
<dbReference type="Gene3D" id="3.40.50.720">
    <property type="entry name" value="NAD(P)-binding Rossmann-like Domain"/>
    <property type="match status" value="1"/>
</dbReference>
<name>A0A174NJB6_PHOVU</name>
<dbReference type="InterPro" id="IPR001509">
    <property type="entry name" value="Epimerase_deHydtase"/>
</dbReference>
<evidence type="ECO:0000313" key="5">
    <source>
        <dbReference type="Proteomes" id="UP000095333"/>
    </source>
</evidence>
<dbReference type="EMBL" id="JAJCQG010000057">
    <property type="protein sequence ID" value="MCB7282527.1"/>
    <property type="molecule type" value="Genomic_DNA"/>
</dbReference>
<reference evidence="3 5" key="1">
    <citation type="submission" date="2015-09" db="EMBL/GenBank/DDBJ databases">
        <authorList>
            <consortium name="Pathogen Informatics"/>
        </authorList>
    </citation>
    <scope>NUCLEOTIDE SEQUENCE [LARGE SCALE GENOMIC DNA]</scope>
    <source>
        <strain evidence="3 5">2789STDY5834842</strain>
    </source>
</reference>
<dbReference type="EMBL" id="CYZI01000058">
    <property type="protein sequence ID" value="CUP47706.1"/>
    <property type="molecule type" value="Genomic_DNA"/>
</dbReference>
<dbReference type="Proteomes" id="UP001199363">
    <property type="component" value="Unassembled WGS sequence"/>
</dbReference>
<evidence type="ECO:0000313" key="3">
    <source>
        <dbReference type="EMBL" id="CUP47706.1"/>
    </source>
</evidence>
<dbReference type="Proteomes" id="UP000095333">
    <property type="component" value="Unassembled WGS sequence"/>
</dbReference>
<protein>
    <submittedName>
        <fullName evidence="3 4">NAD-dependent epimerase/dehydratase</fullName>
    </submittedName>
</protein>
<accession>A0A174NJB6</accession>
<feature type="domain" description="NAD-dependent epimerase/dehydratase" evidence="2">
    <location>
        <begin position="4"/>
        <end position="221"/>
    </location>
</feature>
<evidence type="ECO:0000313" key="4">
    <source>
        <dbReference type="EMBL" id="MCB7282527.1"/>
    </source>
</evidence>
<evidence type="ECO:0000259" key="2">
    <source>
        <dbReference type="Pfam" id="PF01370"/>
    </source>
</evidence>
<proteinExistence type="inferred from homology"/>
<sequence length="364" mass="42263">MENILILGGTGAMGKFLVKRLSASYHVCVTSRKVHKSTDNVTYYQGDAHNDNFLKSILKNEKWLAIIDFMHYGTEEFKKRYQLLLANTAQYVFLSSSRVYAASETPLTEESLRLVDKVADKDFIRSDDYALAKARQEDLLKISGKDNWTCIRPYMTYDSYRMDLGFFPKELWLYRVLHGKSVLFPLDVASKKTTYTFGDDVAFCISCLIGNPEAKGNVYQIMQSKQHSWNEIIEIYKKALATKGFSMNIKYVKSMPLKEPIYIYDRIYNRIFDNSKINNITGGMEYKDVMEGIPKCVDEFLSNISFKDIDWKLQAYWDKILKENTSLTEIPGLKHKLEYLSFRYIVSYVVSKKALHFLKKVIKS</sequence>
<organism evidence="3 5">
    <name type="scientific">Phocaeicola vulgatus</name>
    <name type="common">Bacteroides vulgatus</name>
    <dbReference type="NCBI Taxonomy" id="821"/>
    <lineage>
        <taxon>Bacteria</taxon>
        <taxon>Pseudomonadati</taxon>
        <taxon>Bacteroidota</taxon>
        <taxon>Bacteroidia</taxon>
        <taxon>Bacteroidales</taxon>
        <taxon>Bacteroidaceae</taxon>
        <taxon>Phocaeicola</taxon>
    </lineage>
</organism>